<dbReference type="InterPro" id="IPR001478">
    <property type="entry name" value="PDZ"/>
</dbReference>
<dbReference type="InterPro" id="IPR001849">
    <property type="entry name" value="PH_domain"/>
</dbReference>
<dbReference type="Pfam" id="PF00595">
    <property type="entry name" value="PDZ"/>
    <property type="match status" value="1"/>
</dbReference>
<dbReference type="GO" id="GO:0032012">
    <property type="term" value="P:regulation of ARF protein signal transduction"/>
    <property type="evidence" value="ECO:0007669"/>
    <property type="project" value="InterPro"/>
</dbReference>
<feature type="region of interest" description="Disordered" evidence="12">
    <location>
        <begin position="371"/>
        <end position="623"/>
    </location>
</feature>
<dbReference type="PROSITE" id="PS50003">
    <property type="entry name" value="PH_DOMAIN"/>
    <property type="match status" value="1"/>
</dbReference>
<feature type="compositionally biased region" description="Low complexity" evidence="12">
    <location>
        <begin position="417"/>
        <end position="430"/>
    </location>
</feature>
<evidence type="ECO:0000256" key="7">
    <source>
        <dbReference type="ARBA" id="ARBA00023273"/>
    </source>
</evidence>
<dbReference type="Pfam" id="PF15410">
    <property type="entry name" value="PH_9"/>
    <property type="match status" value="1"/>
</dbReference>
<dbReference type="SUPFAM" id="SSF48425">
    <property type="entry name" value="Sec7 domain"/>
    <property type="match status" value="1"/>
</dbReference>
<evidence type="ECO:0000256" key="1">
    <source>
        <dbReference type="ARBA" id="ARBA00004236"/>
    </source>
</evidence>
<evidence type="ECO:0000256" key="6">
    <source>
        <dbReference type="ARBA" id="ARBA00023136"/>
    </source>
</evidence>
<comment type="subcellular location">
    <subcellularLocation>
        <location evidence="1">Cell membrane</location>
    </subcellularLocation>
    <subcellularLocation>
        <location evidence="2">Cell projection</location>
    </subcellularLocation>
</comment>
<evidence type="ECO:0000256" key="11">
    <source>
        <dbReference type="ARBA" id="ARBA00081986"/>
    </source>
</evidence>
<evidence type="ECO:0000259" key="14">
    <source>
        <dbReference type="PROSITE" id="PS50106"/>
    </source>
</evidence>
<dbReference type="FunFam" id="1.10.1000.11:FF:000004">
    <property type="entry name" value="PH and SEC7 domain-containing protein 2"/>
    <property type="match status" value="1"/>
</dbReference>
<dbReference type="Gene3D" id="2.30.29.30">
    <property type="entry name" value="Pleckstrin-homology domain (PH domain)/Phosphotyrosine-binding domain (PTB)"/>
    <property type="match status" value="1"/>
</dbReference>
<keyword evidence="5" id="KW-0446">Lipid-binding</keyword>
<dbReference type="FunFam" id="2.30.29.30:FF:000267">
    <property type="entry name" value="PH and SEC7 domain-containing protein 4"/>
    <property type="match status" value="1"/>
</dbReference>
<keyword evidence="7" id="KW-0966">Cell projection</keyword>
<dbReference type="InterPro" id="IPR035999">
    <property type="entry name" value="Sec7_dom_sf"/>
</dbReference>
<dbReference type="InterPro" id="IPR036034">
    <property type="entry name" value="PDZ_sf"/>
</dbReference>
<feature type="compositionally biased region" description="Low complexity" evidence="12">
    <location>
        <begin position="803"/>
        <end position="840"/>
    </location>
</feature>
<dbReference type="Gene3D" id="1.10.1000.11">
    <property type="entry name" value="Arf Nucleotide-binding Site Opener,domain 2"/>
    <property type="match status" value="1"/>
</dbReference>
<dbReference type="CDD" id="cd00171">
    <property type="entry name" value="Sec7"/>
    <property type="match status" value="1"/>
</dbReference>
<evidence type="ECO:0000259" key="13">
    <source>
        <dbReference type="PROSITE" id="PS50003"/>
    </source>
</evidence>
<sequence>MAEEVTAVLRMSKDGTTFGFLLRQIDIGEHVIYKIIENTPADMCAKVEIGDIVLKINGADVTGLATKDVVKCVRVSSNPMTLQLRKDPEVKGRVYEMIKSTSPERLLHHQQHQHHHQSPQSLVPEEFTVVLRRKTEDTRLGFVVRATDLLDHVIVAIREDSPAALCGKVEIGDVFLKINDTDAQQYSPRDVLKCLGLATEPIMLRMKRDPWIKNYLREKYQHEEQQLVLSDDSVESAQAGKQRSDNNKNGSPPTHSPQAGGTPASRLAQPKRSKLLSLDSEPNLNASQGATPPAVGGRQQQAVGNGGSPYAVRECLSESACRPSRIPQAIVHSNWSAPQSPLRGRKPSRASQIPTARPDLLKHQRFVMTGESQFESRHEAPVVKEMPAEGVRASPGGAQRYGGKRKNAPLVNYDTLSSSTSRSEDNSNSSYYPMEDNANNDPTQPPSPASPLSPLDGGTGSDNNALVAGGKPHGSNGNNNLPAGDTFGERLFSESSASNGEAGKADEADGAGSGVHRKSLRQRTQPANHGDAAGGGSRDGGGRGWSKDCDSPVGGGTRGGVHYENSETTTTTSRQHQQRQHLRSKHEPIEASYSVPTSPTGGGGVGGPDTGSMAGHDQQQLQQHRNNNEMSINSLPTSPEFGAAGAHHHPMFRYGVSGGVGGGAGGTLVDHSSNGGGGGGGGGGGDTSSGELTGTNLSSESGAAGGGIIRKCDAAGFRTSRSEDHLQQTQRDGGIGAVVSIDIDEDVNSSLNTLLDTRHDSQEYAMSERERFLWSYNAQAAPKTAGTGGDSAIGAVEPGANVVSPQSYSSSVSSSPQRSASDSPASPTSVSSSVMSSSGGSREHSHNGHGGPGAAGSTVGNSISGGTAASSASNHFHQYQQQHQHQHQQHHALQQQQQQQQHQHQQVQQQYSGGAGGQHPGQGGYGGGRDHSVSEAVSNISSPDYQDEHDLLSTKDLMAMAISDPSDSDSTILISENTHRCDLPLSHSERDHKLVIQVKAGEHGPLDPDDDYDGARCLALLKEAERSELAAYDAMDEGMLPGAHNLLPNPGHGDPVAAAAAAAAAAAYGGSVTRESSPPVSDDGSDVDSLHSFHYSPKAVDLPSAERLAKRLYYLEGFKKSDVSRHLCKNNDFSRAVAEEYLKFFFFECLTLDKALRLFLKQFSLTGETQERERVLVHFSKRYLDCNPRSFNSQDAVHTLTCAIMLLNTDLHGQNIGSKMTCAEFIDNLSDLNDGENFPKNVLKQLYYSIKEKQLEWALDDDVDLKSGNRNNDGNGNGGNGLGGGNGNGGGGAGPGEGGGGGGGGGATGGSLQGPPVGPNPFLEAPPMFAAVEYKKGYVMRKCCYDTNYKKTPFGRRSWKMFFCTLRDLVLYLHKDEHGFRKNQMSDNVHNAIRIHHALATRASDYTKKQHVFRLQTADQSEFLFQTSDSKELQSWIDTINFVCASFSAPPLEGGVGSQKRFQRPLLPCTHSRLLMRDQLASHERQISKIVALLEEHKVSTAPPKGLALQNYKEKEVYLQYELKRYKTYYNLLSSRLTMEPQDFNNQHQVSTAALNDTGERRDDPCSILLPLGGGYDYSAGNSHPVAGVGGAGGGGGGGLLPNFIQQHQDGAPGGGNGTGRPGFSPPDTALGQLPRVATESTNSL</sequence>
<keyword evidence="6" id="KW-0472">Membrane</keyword>
<proteinExistence type="predicted"/>
<dbReference type="InterPro" id="IPR000904">
    <property type="entry name" value="Sec7_dom"/>
</dbReference>
<feature type="compositionally biased region" description="Low complexity" evidence="12">
    <location>
        <begin position="860"/>
        <end position="883"/>
    </location>
</feature>
<feature type="domain" description="PDZ" evidence="14">
    <location>
        <begin position="6"/>
        <end position="88"/>
    </location>
</feature>
<dbReference type="GO" id="GO:0005886">
    <property type="term" value="C:plasma membrane"/>
    <property type="evidence" value="ECO:0007669"/>
    <property type="project" value="UniProtKB-SubCell"/>
</dbReference>
<dbReference type="SMART" id="SM00222">
    <property type="entry name" value="Sec7"/>
    <property type="match status" value="1"/>
</dbReference>
<evidence type="ECO:0000313" key="17">
    <source>
        <dbReference type="Proteomes" id="UP000075884"/>
    </source>
</evidence>
<evidence type="ECO:0000256" key="5">
    <source>
        <dbReference type="ARBA" id="ARBA00023121"/>
    </source>
</evidence>
<dbReference type="PROSITE" id="PS50106">
    <property type="entry name" value="PDZ"/>
    <property type="match status" value="2"/>
</dbReference>
<reference evidence="17" key="1">
    <citation type="submission" date="2013-03" db="EMBL/GenBank/DDBJ databases">
        <title>The Genome Sequence of Anopheles dirus WRAIR2.</title>
        <authorList>
            <consortium name="The Broad Institute Genomics Platform"/>
            <person name="Neafsey D.E."/>
            <person name="Walton C."/>
            <person name="Walker B."/>
            <person name="Young S.K."/>
            <person name="Zeng Q."/>
            <person name="Gargeya S."/>
            <person name="Fitzgerald M."/>
            <person name="Haas B."/>
            <person name="Abouelleil A."/>
            <person name="Allen A.W."/>
            <person name="Alvarado L."/>
            <person name="Arachchi H.M."/>
            <person name="Berlin A.M."/>
            <person name="Chapman S.B."/>
            <person name="Gainer-Dewar J."/>
            <person name="Goldberg J."/>
            <person name="Griggs A."/>
            <person name="Gujja S."/>
            <person name="Hansen M."/>
            <person name="Howarth C."/>
            <person name="Imamovic A."/>
            <person name="Ireland A."/>
            <person name="Larimer J."/>
            <person name="McCowan C."/>
            <person name="Murphy C."/>
            <person name="Pearson M."/>
            <person name="Poon T.W."/>
            <person name="Priest M."/>
            <person name="Roberts A."/>
            <person name="Saif S."/>
            <person name="Shea T."/>
            <person name="Sisk P."/>
            <person name="Sykes S."/>
            <person name="Wortman J."/>
            <person name="Nusbaum C."/>
            <person name="Birren B."/>
        </authorList>
    </citation>
    <scope>NUCLEOTIDE SEQUENCE [LARGE SCALE GENOMIC DNA]</scope>
    <source>
        <strain evidence="17">WRAIR2</strain>
    </source>
</reference>
<keyword evidence="4" id="KW-0344">Guanine-nucleotide releasing factor</keyword>
<feature type="region of interest" description="Disordered" evidence="12">
    <location>
        <begin position="1268"/>
        <end position="1320"/>
    </location>
</feature>
<reference evidence="16" key="2">
    <citation type="submission" date="2020-05" db="UniProtKB">
        <authorList>
            <consortium name="EnsemblMetazoa"/>
        </authorList>
    </citation>
    <scope>IDENTIFICATION</scope>
    <source>
        <strain evidence="16">WRAIR2</strain>
    </source>
</reference>
<protein>
    <recommendedName>
        <fullName evidence="9">PH and SEC7 domain-containing protein 4</fullName>
    </recommendedName>
    <alternativeName>
        <fullName evidence="10">Exchange factor for ADP-ribosylation factor guanine nucleotide factor 6 B</fullName>
    </alternativeName>
    <alternativeName>
        <fullName evidence="11">Pleckstrin homology and SEC7 domain-containing protein 4</fullName>
    </alternativeName>
</protein>
<keyword evidence="17" id="KW-1185">Reference proteome</keyword>
<organism evidence="16 17">
    <name type="scientific">Anopheles dirus</name>
    <dbReference type="NCBI Taxonomy" id="7168"/>
    <lineage>
        <taxon>Eukaryota</taxon>
        <taxon>Metazoa</taxon>
        <taxon>Ecdysozoa</taxon>
        <taxon>Arthropoda</taxon>
        <taxon>Hexapoda</taxon>
        <taxon>Insecta</taxon>
        <taxon>Pterygota</taxon>
        <taxon>Neoptera</taxon>
        <taxon>Endopterygota</taxon>
        <taxon>Diptera</taxon>
        <taxon>Nematocera</taxon>
        <taxon>Culicoidea</taxon>
        <taxon>Culicidae</taxon>
        <taxon>Anophelinae</taxon>
        <taxon>Anopheles</taxon>
    </lineage>
</organism>
<feature type="compositionally biased region" description="Gly residues" evidence="12">
    <location>
        <begin position="1612"/>
        <end position="1621"/>
    </location>
</feature>
<dbReference type="PROSITE" id="PS50190">
    <property type="entry name" value="SEC7"/>
    <property type="match status" value="1"/>
</dbReference>
<evidence type="ECO:0000259" key="15">
    <source>
        <dbReference type="PROSITE" id="PS50190"/>
    </source>
</evidence>
<dbReference type="SUPFAM" id="SSF50156">
    <property type="entry name" value="PDZ domain-like"/>
    <property type="match status" value="2"/>
</dbReference>
<dbReference type="InterPro" id="IPR001605">
    <property type="entry name" value="PH_dom-spectrin-type"/>
</dbReference>
<feature type="compositionally biased region" description="Polar residues" evidence="12">
    <location>
        <begin position="235"/>
        <end position="259"/>
    </location>
</feature>
<dbReference type="Proteomes" id="UP000075884">
    <property type="component" value="Unassembled WGS sequence"/>
</dbReference>
<feature type="compositionally biased region" description="Gly residues" evidence="12">
    <location>
        <begin position="600"/>
        <end position="609"/>
    </location>
</feature>
<dbReference type="InterPro" id="IPR023394">
    <property type="entry name" value="Sec7_C_sf"/>
</dbReference>
<keyword evidence="3" id="KW-1003">Cell membrane</keyword>
<dbReference type="SUPFAM" id="SSF50729">
    <property type="entry name" value="PH domain-like"/>
    <property type="match status" value="1"/>
</dbReference>
<evidence type="ECO:0000256" key="12">
    <source>
        <dbReference type="SAM" id="MobiDB-lite"/>
    </source>
</evidence>
<evidence type="ECO:0000256" key="10">
    <source>
        <dbReference type="ARBA" id="ARBA00076132"/>
    </source>
</evidence>
<dbReference type="GO" id="GO:0005085">
    <property type="term" value="F:guanyl-nucleotide exchange factor activity"/>
    <property type="evidence" value="ECO:0007669"/>
    <property type="project" value="UniProtKB-KW"/>
</dbReference>
<feature type="region of interest" description="Disordered" evidence="12">
    <location>
        <begin position="332"/>
        <end position="355"/>
    </location>
</feature>
<feature type="compositionally biased region" description="Gly residues" evidence="12">
    <location>
        <begin position="532"/>
        <end position="544"/>
    </location>
</feature>
<dbReference type="InterPro" id="IPR011993">
    <property type="entry name" value="PH-like_dom_sf"/>
</dbReference>
<evidence type="ECO:0000256" key="9">
    <source>
        <dbReference type="ARBA" id="ARBA00074922"/>
    </source>
</evidence>
<feature type="region of interest" description="Disordered" evidence="12">
    <location>
        <begin position="665"/>
        <end position="705"/>
    </location>
</feature>
<accession>A0A182N0G5</accession>
<feature type="compositionally biased region" description="Gly residues" evidence="12">
    <location>
        <begin position="1275"/>
        <end position="1312"/>
    </location>
</feature>
<dbReference type="PANTHER" id="PTHR10663">
    <property type="entry name" value="GUANYL-NUCLEOTIDE EXCHANGE FACTOR"/>
    <property type="match status" value="1"/>
</dbReference>
<feature type="region of interest" description="Disordered" evidence="12">
    <location>
        <begin position="233"/>
        <end position="306"/>
    </location>
</feature>
<feature type="compositionally biased region" description="Gly residues" evidence="12">
    <location>
        <begin position="913"/>
        <end position="927"/>
    </location>
</feature>
<dbReference type="GO" id="GO:0042995">
    <property type="term" value="C:cell projection"/>
    <property type="evidence" value="ECO:0007669"/>
    <property type="project" value="UniProtKB-SubCell"/>
</dbReference>
<evidence type="ECO:0000256" key="2">
    <source>
        <dbReference type="ARBA" id="ARBA00004316"/>
    </source>
</evidence>
<feature type="compositionally biased region" description="Polar residues" evidence="12">
    <location>
        <begin position="688"/>
        <end position="701"/>
    </location>
</feature>
<name>A0A182N0G5_9DIPT</name>
<evidence type="ECO:0000256" key="4">
    <source>
        <dbReference type="ARBA" id="ARBA00022658"/>
    </source>
</evidence>
<evidence type="ECO:0000256" key="8">
    <source>
        <dbReference type="ARBA" id="ARBA00059899"/>
    </source>
</evidence>
<dbReference type="EnsemblMetazoa" id="ADIR001120-RA">
    <property type="protein sequence ID" value="ADIR001120-PA"/>
    <property type="gene ID" value="ADIR001120"/>
</dbReference>
<feature type="compositionally biased region" description="Gly residues" evidence="12">
    <location>
        <begin position="674"/>
        <end position="687"/>
    </location>
</feature>
<dbReference type="SMART" id="SM00228">
    <property type="entry name" value="PDZ"/>
    <property type="match status" value="2"/>
</dbReference>
<feature type="domain" description="SEC7" evidence="15">
    <location>
        <begin position="1087"/>
        <end position="1253"/>
    </location>
</feature>
<dbReference type="InterPro" id="IPR041681">
    <property type="entry name" value="PH_9"/>
</dbReference>
<dbReference type="PANTHER" id="PTHR10663:SF376">
    <property type="entry name" value="PH AND SEC7 DOMAIN-CONTAINING PROTEIN"/>
    <property type="match status" value="1"/>
</dbReference>
<feature type="compositionally biased region" description="Polar residues" evidence="12">
    <location>
        <begin position="280"/>
        <end position="290"/>
    </location>
</feature>
<dbReference type="SMART" id="SM00233">
    <property type="entry name" value="PH"/>
    <property type="match status" value="1"/>
</dbReference>
<comment type="function">
    <text evidence="8">Guanine nucleotide exchange factor for ARF6 and ARL14/ARF7. Through ARL14 activation, controls the movement of MHC class II-containing vesicles along the actin cytoskeleton in dendritic cells. Involved in membrane recycling. Interacts with several phosphatidylinositol phosphate species, including phosphatidylinositol 3,4-bisphosphate, phosphatidylinositol 3,5-bisphosphate and phosphatidylinositol 4,5-bisphosphate.</text>
</comment>
<dbReference type="STRING" id="7168.A0A182N0G5"/>
<dbReference type="PRINTS" id="PR00683">
    <property type="entry name" value="SPECTRINPH"/>
</dbReference>
<dbReference type="VEuPathDB" id="VectorBase:ADIR001120"/>
<feature type="region of interest" description="Disordered" evidence="12">
    <location>
        <begin position="803"/>
        <end position="935"/>
    </location>
</feature>
<dbReference type="Pfam" id="PF01369">
    <property type="entry name" value="Sec7"/>
    <property type="match status" value="1"/>
</dbReference>
<feature type="domain" description="PDZ" evidence="14">
    <location>
        <begin position="128"/>
        <end position="210"/>
    </location>
</feature>
<feature type="domain" description="PH" evidence="13">
    <location>
        <begin position="1332"/>
        <end position="1445"/>
    </location>
</feature>
<dbReference type="GO" id="GO:0005543">
    <property type="term" value="F:phospholipid binding"/>
    <property type="evidence" value="ECO:0007669"/>
    <property type="project" value="InterPro"/>
</dbReference>
<evidence type="ECO:0000313" key="16">
    <source>
        <dbReference type="EnsemblMetazoa" id="ADIR001120-PA"/>
    </source>
</evidence>
<feature type="compositionally biased region" description="Low complexity" evidence="12">
    <location>
        <begin position="891"/>
        <end position="910"/>
    </location>
</feature>
<evidence type="ECO:0000256" key="3">
    <source>
        <dbReference type="ARBA" id="ARBA00022475"/>
    </source>
</evidence>
<dbReference type="CDD" id="cd13295">
    <property type="entry name" value="PH_EFA6"/>
    <property type="match status" value="1"/>
</dbReference>
<feature type="region of interest" description="Disordered" evidence="12">
    <location>
        <begin position="1604"/>
        <end position="1645"/>
    </location>
</feature>
<dbReference type="Gene3D" id="2.30.42.10">
    <property type="match status" value="2"/>
</dbReference>